<reference evidence="2 3" key="1">
    <citation type="journal article" date="2011" name="Appl. Environ. Microbiol.">
        <title>Contribution of a Sodium Ion Gradient to Energy Conservation during Fermentation in the Cyanobacterium Arthrospira (Spirulina) maxima CS-328.</title>
        <authorList>
            <person name="Carrieri D."/>
            <person name="Ananyev G."/>
            <person name="Lenz O."/>
            <person name="Bryant D.A."/>
            <person name="Dismukes G.C."/>
        </authorList>
    </citation>
    <scope>NUCLEOTIDE SEQUENCE [LARGE SCALE GENOMIC DNA]</scope>
    <source>
        <strain evidence="2 3">CS-328</strain>
    </source>
</reference>
<protein>
    <recommendedName>
        <fullName evidence="4">S-layer family protein</fullName>
    </recommendedName>
</protein>
<dbReference type="EMBL" id="ABYK01000003">
    <property type="protein sequence ID" value="EDZ96742.1"/>
    <property type="molecule type" value="Genomic_DNA"/>
</dbReference>
<evidence type="ECO:0008006" key="4">
    <source>
        <dbReference type="Google" id="ProtNLM"/>
    </source>
</evidence>
<evidence type="ECO:0000256" key="1">
    <source>
        <dbReference type="SAM" id="MobiDB-lite"/>
    </source>
</evidence>
<organism evidence="2 3">
    <name type="scientific">Limnospira maxima CS-328</name>
    <dbReference type="NCBI Taxonomy" id="513049"/>
    <lineage>
        <taxon>Bacteria</taxon>
        <taxon>Bacillati</taxon>
        <taxon>Cyanobacteriota</taxon>
        <taxon>Cyanophyceae</taxon>
        <taxon>Oscillatoriophycideae</taxon>
        <taxon>Oscillatoriales</taxon>
        <taxon>Sirenicapillariaceae</taxon>
        <taxon>Limnospira</taxon>
    </lineage>
</organism>
<dbReference type="AlphaFoldDB" id="B5VVX4"/>
<sequence>MVSGAGARTLCRSSTTGELDSTGQAGDITINTNQLTISGDGATIFSATQGSGQAGNISIQTRQLQVNNGAQIVATTLGDGLGGNIDLLAESIQLVGTSPTRENPSGLLTSTGTPDRFGQGTAPAGNIQVRTGQLQILDGARISASSQNQGLGGSLNIIASQGVEFTGTSPDGFFRSGLFAESRSEGEGGNIHLSAPNVRLDNGGTITTETASNNGGNISLAIADTITLRRQSSISATAGRNSGQGDGGNIDLNTKYLFAIPVENSDITANAFLGTGGNITITARGIFGIEFRPELTPLSDITVSSAFGVDGVVTINNPDADPSQGLFELPTGPIDASRLVILSCLPGSDNNQLIVTGRGGLPPNPTTIHTGETPLEDLGNITLESSNLQRSATIYQDFPTVGNSSLVEAQGLVVHSDGRVSLIARSPHSSSPSIPWLNPQCRPTVIP</sequence>
<proteinExistence type="predicted"/>
<name>B5VVX4_LIMMA</name>
<dbReference type="SUPFAM" id="SSF51126">
    <property type="entry name" value="Pectin lyase-like"/>
    <property type="match status" value="1"/>
</dbReference>
<feature type="compositionally biased region" description="Polar residues" evidence="1">
    <location>
        <begin position="11"/>
        <end position="24"/>
    </location>
</feature>
<evidence type="ECO:0000313" key="3">
    <source>
        <dbReference type="Proteomes" id="UP000004061"/>
    </source>
</evidence>
<keyword evidence="3" id="KW-1185">Reference proteome</keyword>
<comment type="caution">
    <text evidence="2">The sequence shown here is derived from an EMBL/GenBank/DDBJ whole genome shotgun (WGS) entry which is preliminary data.</text>
</comment>
<accession>B5VVX4</accession>
<dbReference type="RefSeq" id="WP_006668255.1">
    <property type="nucleotide sequence ID" value="NZ_ABYK01000003.1"/>
</dbReference>
<gene>
    <name evidence="2" type="ORF">AmaxDRAFT_0666</name>
</gene>
<dbReference type="Gene3D" id="2.160.20.10">
    <property type="entry name" value="Single-stranded right-handed beta-helix, Pectin lyase-like"/>
    <property type="match status" value="1"/>
</dbReference>
<dbReference type="Proteomes" id="UP000004061">
    <property type="component" value="Unassembled WGS sequence"/>
</dbReference>
<feature type="region of interest" description="Disordered" evidence="1">
    <location>
        <begin position="1"/>
        <end position="24"/>
    </location>
</feature>
<feature type="compositionally biased region" description="Polar residues" evidence="1">
    <location>
        <begin position="98"/>
        <end position="113"/>
    </location>
</feature>
<dbReference type="InterPro" id="IPR012334">
    <property type="entry name" value="Pectin_lyas_fold"/>
</dbReference>
<evidence type="ECO:0000313" key="2">
    <source>
        <dbReference type="EMBL" id="EDZ96742.1"/>
    </source>
</evidence>
<feature type="region of interest" description="Disordered" evidence="1">
    <location>
        <begin position="98"/>
        <end position="124"/>
    </location>
</feature>
<dbReference type="InterPro" id="IPR011050">
    <property type="entry name" value="Pectin_lyase_fold/virulence"/>
</dbReference>